<keyword evidence="10" id="KW-1185">Reference proteome</keyword>
<dbReference type="SMART" id="SM00593">
    <property type="entry name" value="RUN"/>
    <property type="match status" value="1"/>
</dbReference>
<feature type="domain" description="FYVE-type" evidence="8">
    <location>
        <begin position="873"/>
        <end position="935"/>
    </location>
</feature>
<dbReference type="SUPFAM" id="SSF140741">
    <property type="entry name" value="RUN domain-like"/>
    <property type="match status" value="1"/>
</dbReference>
<dbReference type="RefSeq" id="XP_037896627.1">
    <property type="nucleotide sequence ID" value="XM_038040699.1"/>
</dbReference>
<evidence type="ECO:0000256" key="5">
    <source>
        <dbReference type="PROSITE-ProRule" id="PRU00091"/>
    </source>
</evidence>
<evidence type="ECO:0000256" key="6">
    <source>
        <dbReference type="SAM" id="Coils"/>
    </source>
</evidence>
<dbReference type="InterPro" id="IPR000306">
    <property type="entry name" value="Znf_FYVE"/>
</dbReference>
<dbReference type="GO" id="GO:0008270">
    <property type="term" value="F:zinc ion binding"/>
    <property type="evidence" value="ECO:0007669"/>
    <property type="project" value="UniProtKB-KW"/>
</dbReference>
<feature type="region of interest" description="Disordered" evidence="7">
    <location>
        <begin position="209"/>
        <end position="236"/>
    </location>
</feature>
<dbReference type="AlphaFoldDB" id="A0A9C6DYS2"/>
<proteinExistence type="predicted"/>
<dbReference type="InterPro" id="IPR017455">
    <property type="entry name" value="Znf_FYVE-rel"/>
</dbReference>
<evidence type="ECO:0000259" key="8">
    <source>
        <dbReference type="PROSITE" id="PS50178"/>
    </source>
</evidence>
<evidence type="ECO:0000256" key="7">
    <source>
        <dbReference type="SAM" id="MobiDB-lite"/>
    </source>
</evidence>
<dbReference type="Gene3D" id="1.20.58.900">
    <property type="match status" value="1"/>
</dbReference>
<dbReference type="PROSITE" id="PS50826">
    <property type="entry name" value="RUN"/>
    <property type="match status" value="1"/>
</dbReference>
<dbReference type="GO" id="GO:0005737">
    <property type="term" value="C:cytoplasm"/>
    <property type="evidence" value="ECO:0007669"/>
    <property type="project" value="TreeGrafter"/>
</dbReference>
<dbReference type="InterPro" id="IPR047335">
    <property type="entry name" value="RUFY1-3"/>
</dbReference>
<evidence type="ECO:0000313" key="11">
    <source>
        <dbReference type="RefSeq" id="XP_037896627.1"/>
    </source>
</evidence>
<dbReference type="InterPro" id="IPR004012">
    <property type="entry name" value="Run_dom"/>
</dbReference>
<sequence length="935" mass="104395">MRALVEDTKKLTVNNTIGNYNNNNIQTAVTVAVTSITSTATTKAEELAIITTSSSLSNTVTTTAATAATKTSFTNKTYKMQQQQQQQQQHQHQQQQQQQQLQQMTIMRTTILNNKGHNCPTTGVKLRTKQTQHHNNNIASTGNATAAVAAASTGTNTTTIVALPKSTHANQASEEISGGVQDTIYLCNFRVSVDGEWLCLKELQDIDSSGNTATTSSKRHSQYTQQKNKRWSAGDRNSYGGIEDNGIFALHNFIAGRRLFDYEQEQTYNTHMLTAAPHAREPGFVGVFGGGGGVSNSNEWSHLSRDPAEIERSNLVNICKLVVKELLEQSLRYGRMLDSDHLPLQHFFIVIEHVLGHGLRTKKGLLGPRKELWDLLQCVENYCPEAQDITASVRDLPTVRTHIGRARAWLRIALMQKKLADYLQALIEHRDDALYEYYEPHALMMSDEIVVIMGILVGLNVIDCNLCVKEEDLDSQQGVIDFSLYLRSSSRNNDNNGDDDDDTNQILDANGQGNMIAVLDQKNYIEELNRHLNATVANLQAKVESLTTTNALMKEDLAIARNSLLALQAENQAMRQSAGGGGGGGGPPSLSSTHSDNSTNSKENATNDKTLLESLKLELEKEKKRSTELDKELKLQISLKAESDMAMKLLEKDIHDKQDTIISLRRQLDEIKQINLEMYRKLQECEASLKHKTELLTKLETQKEDMANTIASLEKTWNNDKSNLGEILKTTSETLSTQVSASEERANRAEQRAIQAETATMIEREWRVSLQQKEVKLKEQIANLQTYVQDFKSEVQKNGKLKAELDRLHHQWSEAQRTLEELGIQLSENKLKVSELQEKERRQQQLLQNPTILSLGGNVMNSTVGAAGIWAPDSISTHCTACKKEFNLTRRRHHCRSCGEIFCNSCSDHSLALVNENGQLGKPVRVCLACFASQK</sequence>
<dbReference type="InterPro" id="IPR037213">
    <property type="entry name" value="Run_dom_sf"/>
</dbReference>
<keyword evidence="2 5" id="KW-0863">Zinc-finger</keyword>
<feature type="coiled-coil region" evidence="6">
    <location>
        <begin position="529"/>
        <end position="556"/>
    </location>
</feature>
<dbReference type="GeneID" id="119641831"/>
<gene>
    <name evidence="11 12" type="primary">LOC119641831</name>
</gene>
<dbReference type="KEGG" id="gfs:119641831"/>
<dbReference type="SUPFAM" id="SSF57903">
    <property type="entry name" value="FYVE/PHD zinc finger"/>
    <property type="match status" value="1"/>
</dbReference>
<dbReference type="Pfam" id="PF01363">
    <property type="entry name" value="FYVE"/>
    <property type="match status" value="1"/>
</dbReference>
<dbReference type="InterPro" id="IPR011011">
    <property type="entry name" value="Znf_FYVE_PHD"/>
</dbReference>
<dbReference type="Gene3D" id="3.30.40.10">
    <property type="entry name" value="Zinc/RING finger domain, C3HC4 (zinc finger)"/>
    <property type="match status" value="1"/>
</dbReference>
<dbReference type="InterPro" id="IPR013083">
    <property type="entry name" value="Znf_RING/FYVE/PHD"/>
</dbReference>
<dbReference type="PROSITE" id="PS50178">
    <property type="entry name" value="ZF_FYVE"/>
    <property type="match status" value="1"/>
</dbReference>
<evidence type="ECO:0000256" key="3">
    <source>
        <dbReference type="ARBA" id="ARBA00022833"/>
    </source>
</evidence>
<accession>A0A9C6DYS2</accession>
<dbReference type="CDD" id="cd15721">
    <property type="entry name" value="FYVE_RUFY1_like"/>
    <property type="match status" value="1"/>
</dbReference>
<keyword evidence="4 6" id="KW-0175">Coiled coil</keyword>
<evidence type="ECO:0000256" key="4">
    <source>
        <dbReference type="ARBA" id="ARBA00023054"/>
    </source>
</evidence>
<feature type="domain" description="RUN" evidence="9">
    <location>
        <begin position="338"/>
        <end position="471"/>
    </location>
</feature>
<feature type="compositionally biased region" description="Gly residues" evidence="7">
    <location>
        <begin position="578"/>
        <end position="587"/>
    </location>
</feature>
<feature type="region of interest" description="Disordered" evidence="7">
    <location>
        <begin position="575"/>
        <end position="609"/>
    </location>
</feature>
<reference evidence="11 12" key="1">
    <citation type="submission" date="2025-04" db="UniProtKB">
        <authorList>
            <consortium name="RefSeq"/>
        </authorList>
    </citation>
    <scope>IDENTIFICATION</scope>
    <source>
        <tissue evidence="11 12">Whole body pupa</tissue>
    </source>
</reference>
<feature type="compositionally biased region" description="Polar residues" evidence="7">
    <location>
        <begin position="209"/>
        <end position="226"/>
    </location>
</feature>
<dbReference type="RefSeq" id="XP_037896628.1">
    <property type="nucleotide sequence ID" value="XM_038040700.1"/>
</dbReference>
<dbReference type="Pfam" id="PF02759">
    <property type="entry name" value="RUN"/>
    <property type="match status" value="1"/>
</dbReference>
<evidence type="ECO:0000259" key="9">
    <source>
        <dbReference type="PROSITE" id="PS50826"/>
    </source>
</evidence>
<evidence type="ECO:0000313" key="12">
    <source>
        <dbReference type="RefSeq" id="XP_037896628.1"/>
    </source>
</evidence>
<organism evidence="10 12">
    <name type="scientific">Glossina fuscipes</name>
    <dbReference type="NCBI Taxonomy" id="7396"/>
    <lineage>
        <taxon>Eukaryota</taxon>
        <taxon>Metazoa</taxon>
        <taxon>Ecdysozoa</taxon>
        <taxon>Arthropoda</taxon>
        <taxon>Hexapoda</taxon>
        <taxon>Insecta</taxon>
        <taxon>Pterygota</taxon>
        <taxon>Neoptera</taxon>
        <taxon>Endopterygota</taxon>
        <taxon>Diptera</taxon>
        <taxon>Brachycera</taxon>
        <taxon>Muscomorpha</taxon>
        <taxon>Hippoboscoidea</taxon>
        <taxon>Glossinidae</taxon>
        <taxon>Glossina</taxon>
    </lineage>
</organism>
<dbReference type="PANTHER" id="PTHR45956">
    <property type="entry name" value="RUN AND FYVE DOMAIN-CONTAINING PROTEIN 2-LIKE PROTEIN"/>
    <property type="match status" value="1"/>
</dbReference>
<dbReference type="Proteomes" id="UP000092443">
    <property type="component" value="Unplaced"/>
</dbReference>
<dbReference type="SMART" id="SM00064">
    <property type="entry name" value="FYVE"/>
    <property type="match status" value="1"/>
</dbReference>
<feature type="compositionally biased region" description="Polar residues" evidence="7">
    <location>
        <begin position="589"/>
        <end position="608"/>
    </location>
</feature>
<dbReference type="FunFam" id="1.20.58.900:FF:000011">
    <property type="entry name" value="Uncharacterized protein, isoform B"/>
    <property type="match status" value="1"/>
</dbReference>
<keyword evidence="3" id="KW-0862">Zinc</keyword>
<dbReference type="CDD" id="cd17681">
    <property type="entry name" value="RUN_RUFY1_like"/>
    <property type="match status" value="1"/>
</dbReference>
<evidence type="ECO:0000256" key="2">
    <source>
        <dbReference type="ARBA" id="ARBA00022771"/>
    </source>
</evidence>
<dbReference type="PANTHER" id="PTHR45956:SF6">
    <property type="entry name" value="RUN DOMAIN-CONTAINING PROTEIN"/>
    <property type="match status" value="1"/>
</dbReference>
<protein>
    <submittedName>
        <fullName evidence="11 12">RUN and FYVE domain-containing protein 2 isoform X1</fullName>
    </submittedName>
</protein>
<evidence type="ECO:0000256" key="1">
    <source>
        <dbReference type="ARBA" id="ARBA00022723"/>
    </source>
</evidence>
<evidence type="ECO:0000313" key="10">
    <source>
        <dbReference type="Proteomes" id="UP000092443"/>
    </source>
</evidence>
<keyword evidence="1" id="KW-0479">Metal-binding</keyword>
<name>A0A9C6DYS2_9MUSC</name>